<reference evidence="1 2" key="1">
    <citation type="submission" date="2019-10" db="EMBL/GenBank/DDBJ databases">
        <title>Genomic and transcriptomic insights into the perfect genentic adaptation of a filamentous nitrogen-fixing cyanobacterium to rice fields.</title>
        <authorList>
            <person name="Chen Z."/>
        </authorList>
    </citation>
    <scope>NUCLEOTIDE SEQUENCE [LARGE SCALE GENOMIC DNA]</scope>
    <source>
        <strain evidence="1">CCNUC1</strain>
    </source>
</reference>
<evidence type="ECO:0000313" key="1">
    <source>
        <dbReference type="EMBL" id="QFS49548.1"/>
    </source>
</evidence>
<proteinExistence type="predicted"/>
<dbReference type="Proteomes" id="UP000326678">
    <property type="component" value="Chromosome Gxm2"/>
</dbReference>
<dbReference type="KEGG" id="nsh:GXM_07042"/>
<name>A0A5P8W9V9_9NOSO</name>
<dbReference type="EMBL" id="CP045227">
    <property type="protein sequence ID" value="QFS49548.1"/>
    <property type="molecule type" value="Genomic_DNA"/>
</dbReference>
<gene>
    <name evidence="1" type="ORF">GXM_07042</name>
</gene>
<accession>A0A5P8W9V9</accession>
<evidence type="ECO:0000313" key="2">
    <source>
        <dbReference type="Proteomes" id="UP000326678"/>
    </source>
</evidence>
<organism evidence="1 2">
    <name type="scientific">Nostoc sphaeroides CCNUC1</name>
    <dbReference type="NCBI Taxonomy" id="2653204"/>
    <lineage>
        <taxon>Bacteria</taxon>
        <taxon>Bacillati</taxon>
        <taxon>Cyanobacteriota</taxon>
        <taxon>Cyanophyceae</taxon>
        <taxon>Nostocales</taxon>
        <taxon>Nostocaceae</taxon>
        <taxon>Nostoc</taxon>
    </lineage>
</organism>
<keyword evidence="2" id="KW-1185">Reference proteome</keyword>
<dbReference type="AlphaFoldDB" id="A0A5P8W9V9"/>
<sequence length="49" mass="5378">MVESSRSLGTALKSLSGEKGTILIVDDEASRKPDFTDAVRNDWLQCSYS</sequence>
<protein>
    <submittedName>
        <fullName evidence="1">Uncharacterized protein</fullName>
    </submittedName>
</protein>